<evidence type="ECO:0000256" key="12">
    <source>
        <dbReference type="ARBA" id="ARBA00022753"/>
    </source>
</evidence>
<evidence type="ECO:0000256" key="17">
    <source>
        <dbReference type="ARBA" id="ARBA00023136"/>
    </source>
</evidence>
<keyword evidence="9" id="KW-1003">Cell membrane</keyword>
<comment type="catalytic activity">
    <reaction evidence="19">
        <text>Fe(2+)(out) + 2 hydrogencarbonate(out) = Fe(2+)(in) + 2 hydrogencarbonate(in)</text>
        <dbReference type="Rhea" id="RHEA:62368"/>
        <dbReference type="ChEBI" id="CHEBI:17544"/>
        <dbReference type="ChEBI" id="CHEBI:29033"/>
    </reaction>
    <physiologicalReaction direction="left-to-right" evidence="19">
        <dbReference type="Rhea" id="RHEA:62369"/>
    </physiologicalReaction>
</comment>
<evidence type="ECO:0000256" key="25">
    <source>
        <dbReference type="ARBA" id="ARBA00048071"/>
    </source>
</evidence>
<comment type="subunit">
    <text evidence="7">Homotrimer.</text>
</comment>
<reference evidence="28" key="1">
    <citation type="submission" date="2018-09" db="EMBL/GenBank/DDBJ databases">
        <title>Common duck and Muscovy duck high density SNP chip.</title>
        <authorList>
            <person name="Vignal A."/>
            <person name="Thebault N."/>
            <person name="Warren W.C."/>
        </authorList>
    </citation>
    <scope>NUCLEOTIDE SEQUENCE [LARGE SCALE GENOMIC DNA]</scope>
</reference>
<feature type="region of interest" description="Disordered" evidence="26">
    <location>
        <begin position="357"/>
        <end position="378"/>
    </location>
</feature>
<keyword evidence="18" id="KW-0458">Lysosome</keyword>
<keyword evidence="29" id="KW-1185">Reference proteome</keyword>
<dbReference type="GO" id="GO:0071578">
    <property type="term" value="P:zinc ion import across plasma membrane"/>
    <property type="evidence" value="ECO:0007669"/>
    <property type="project" value="TreeGrafter"/>
</dbReference>
<dbReference type="PANTHER" id="PTHR12191:SF5">
    <property type="entry name" value="METAL CATION SYMPORTER ZIP14"/>
    <property type="match status" value="1"/>
</dbReference>
<evidence type="ECO:0000256" key="3">
    <source>
        <dbReference type="ARBA" id="ARBA00004424"/>
    </source>
</evidence>
<evidence type="ECO:0000256" key="27">
    <source>
        <dbReference type="SAM" id="Phobius"/>
    </source>
</evidence>
<keyword evidence="13" id="KW-0862">Zinc</keyword>
<feature type="transmembrane region" description="Helical" evidence="27">
    <location>
        <begin position="528"/>
        <end position="545"/>
    </location>
</feature>
<reference evidence="28" key="3">
    <citation type="submission" date="2025-09" db="UniProtKB">
        <authorList>
            <consortium name="Ensembl"/>
        </authorList>
    </citation>
    <scope>IDENTIFICATION</scope>
</reference>
<organism evidence="28 29">
    <name type="scientific">Cairina moschata</name>
    <name type="common">Muscovy duck</name>
    <dbReference type="NCBI Taxonomy" id="8855"/>
    <lineage>
        <taxon>Eukaryota</taxon>
        <taxon>Metazoa</taxon>
        <taxon>Chordata</taxon>
        <taxon>Craniata</taxon>
        <taxon>Vertebrata</taxon>
        <taxon>Euteleostomi</taxon>
        <taxon>Archelosauria</taxon>
        <taxon>Archosauria</taxon>
        <taxon>Dinosauria</taxon>
        <taxon>Saurischia</taxon>
        <taxon>Theropoda</taxon>
        <taxon>Coelurosauria</taxon>
        <taxon>Aves</taxon>
        <taxon>Neognathae</taxon>
        <taxon>Galloanserae</taxon>
        <taxon>Anseriformes</taxon>
        <taxon>Anatidae</taxon>
        <taxon>Anatinae</taxon>
        <taxon>Cairina</taxon>
    </lineage>
</organism>
<feature type="transmembrane region" description="Helical" evidence="27">
    <location>
        <begin position="324"/>
        <end position="342"/>
    </location>
</feature>
<evidence type="ECO:0000256" key="13">
    <source>
        <dbReference type="ARBA" id="ARBA00022833"/>
    </source>
</evidence>
<evidence type="ECO:0000256" key="18">
    <source>
        <dbReference type="ARBA" id="ARBA00023228"/>
    </source>
</evidence>
<keyword evidence="8" id="KW-0813">Transport</keyword>
<dbReference type="GO" id="GO:0016324">
    <property type="term" value="C:apical plasma membrane"/>
    <property type="evidence" value="ECO:0007669"/>
    <property type="project" value="UniProtKB-SubCell"/>
</dbReference>
<dbReference type="PANTHER" id="PTHR12191">
    <property type="entry name" value="SOLUTE CARRIER FAMILY 39"/>
    <property type="match status" value="1"/>
</dbReference>
<evidence type="ECO:0000256" key="16">
    <source>
        <dbReference type="ARBA" id="ARBA00023065"/>
    </source>
</evidence>
<keyword evidence="10 27" id="KW-0812">Transmembrane</keyword>
<evidence type="ECO:0000256" key="15">
    <source>
        <dbReference type="ARBA" id="ARBA00022989"/>
    </source>
</evidence>
<dbReference type="Pfam" id="PF02535">
    <property type="entry name" value="Zip"/>
    <property type="match status" value="1"/>
</dbReference>
<dbReference type="GO" id="GO:0005385">
    <property type="term" value="F:zinc ion transmembrane transporter activity"/>
    <property type="evidence" value="ECO:0007669"/>
    <property type="project" value="TreeGrafter"/>
</dbReference>
<comment type="similarity">
    <text evidence="6">Belongs to the ZIP transporter (TC 2.A.5) family.</text>
</comment>
<evidence type="ECO:0000256" key="6">
    <source>
        <dbReference type="ARBA" id="ARBA00006939"/>
    </source>
</evidence>
<dbReference type="AlphaFoldDB" id="A0A8C3GIM5"/>
<reference evidence="28" key="2">
    <citation type="submission" date="2025-08" db="UniProtKB">
        <authorList>
            <consortium name="Ensembl"/>
        </authorList>
    </citation>
    <scope>IDENTIFICATION</scope>
</reference>
<accession>A0A8C3GIM5</accession>
<evidence type="ECO:0000256" key="20">
    <source>
        <dbReference type="ARBA" id="ARBA00036412"/>
    </source>
</evidence>
<comment type="subcellular location">
    <subcellularLocation>
        <location evidence="3">Apical cell membrane</location>
        <topology evidence="3">Multi-pass membrane protein</topology>
    </subcellularLocation>
    <subcellularLocation>
        <location evidence="5">Basolateral cell membrane</location>
        <topology evidence="5">Multi-pass membrane protein</topology>
    </subcellularLocation>
    <subcellularLocation>
        <location evidence="4">Early endosome membrane</location>
        <topology evidence="4">Multi-pass membrane protein</topology>
    </subcellularLocation>
    <subcellularLocation>
        <location evidence="1">Late endosome membrane</location>
        <topology evidence="1">Multi-pass membrane protein</topology>
    </subcellularLocation>
    <subcellularLocation>
        <location evidence="2">Lysosome membrane</location>
        <topology evidence="2">Multi-pass membrane protein</topology>
    </subcellularLocation>
</comment>
<dbReference type="GO" id="GO:0005765">
    <property type="term" value="C:lysosomal membrane"/>
    <property type="evidence" value="ECO:0007669"/>
    <property type="project" value="UniProtKB-SubCell"/>
</dbReference>
<name>A0A8C3GIM5_CAIMO</name>
<evidence type="ECO:0000256" key="8">
    <source>
        <dbReference type="ARBA" id="ARBA00022448"/>
    </source>
</evidence>
<evidence type="ECO:0000256" key="22">
    <source>
        <dbReference type="ARBA" id="ARBA00042543"/>
    </source>
</evidence>
<comment type="catalytic activity">
    <reaction evidence="25">
        <text>Mn(2+)(out) + 2 hydrogencarbonate(out) = Mn(2+)(in) + 2 hydrogencarbonate(in)</text>
        <dbReference type="Rhea" id="RHEA:62260"/>
        <dbReference type="ChEBI" id="CHEBI:17544"/>
        <dbReference type="ChEBI" id="CHEBI:29035"/>
    </reaction>
    <physiologicalReaction direction="left-to-right" evidence="25">
        <dbReference type="Rhea" id="RHEA:62261"/>
    </physiologicalReaction>
</comment>
<dbReference type="Proteomes" id="UP000694556">
    <property type="component" value="Chromosome 23"/>
</dbReference>
<evidence type="ECO:0000256" key="10">
    <source>
        <dbReference type="ARBA" id="ARBA00022692"/>
    </source>
</evidence>
<evidence type="ECO:0000256" key="14">
    <source>
        <dbReference type="ARBA" id="ARBA00022906"/>
    </source>
</evidence>
<evidence type="ECO:0000256" key="4">
    <source>
        <dbReference type="ARBA" id="ARBA00004520"/>
    </source>
</evidence>
<evidence type="ECO:0000256" key="26">
    <source>
        <dbReference type="SAM" id="MobiDB-lite"/>
    </source>
</evidence>
<feature type="compositionally biased region" description="Basic and acidic residues" evidence="26">
    <location>
        <begin position="369"/>
        <end position="378"/>
    </location>
</feature>
<evidence type="ECO:0000256" key="23">
    <source>
        <dbReference type="ARBA" id="ARBA00042974"/>
    </source>
</evidence>
<dbReference type="GO" id="GO:0031901">
    <property type="term" value="C:early endosome membrane"/>
    <property type="evidence" value="ECO:0007669"/>
    <property type="project" value="UniProtKB-SubCell"/>
</dbReference>
<protein>
    <recommendedName>
        <fullName evidence="21">Metal cation symporter ZIP14</fullName>
    </recommendedName>
    <alternativeName>
        <fullName evidence="22">Solute carrier family 39 member 14</fullName>
    </alternativeName>
    <alternativeName>
        <fullName evidence="23">Zrt- and Irt-like protein 14</fullName>
    </alternativeName>
</protein>
<evidence type="ECO:0000256" key="19">
    <source>
        <dbReference type="ARBA" id="ARBA00035822"/>
    </source>
</evidence>
<dbReference type="GO" id="GO:0030003">
    <property type="term" value="P:intracellular monoatomic cation homeostasis"/>
    <property type="evidence" value="ECO:0007669"/>
    <property type="project" value="TreeGrafter"/>
</dbReference>
<feature type="transmembrane region" description="Helical" evidence="27">
    <location>
        <begin position="566"/>
        <end position="589"/>
    </location>
</feature>
<evidence type="ECO:0000256" key="9">
    <source>
        <dbReference type="ARBA" id="ARBA00022475"/>
    </source>
</evidence>
<evidence type="ECO:0000256" key="11">
    <source>
        <dbReference type="ARBA" id="ARBA00022729"/>
    </source>
</evidence>
<dbReference type="GO" id="GO:0016323">
    <property type="term" value="C:basolateral plasma membrane"/>
    <property type="evidence" value="ECO:0007669"/>
    <property type="project" value="UniProtKB-SubCell"/>
</dbReference>
<dbReference type="InterPro" id="IPR050799">
    <property type="entry name" value="ZIP_Transporter"/>
</dbReference>
<evidence type="ECO:0000313" key="28">
    <source>
        <dbReference type="Ensembl" id="ENSCMMP00000012408.1"/>
    </source>
</evidence>
<keyword evidence="11" id="KW-0732">Signal</keyword>
<feature type="transmembrane region" description="Helical" evidence="27">
    <location>
        <begin position="292"/>
        <end position="312"/>
    </location>
</feature>
<keyword evidence="17 27" id="KW-0472">Membrane</keyword>
<comment type="catalytic activity">
    <reaction evidence="20">
        <text>Cd(2+)(out) + 2 hydrogencarbonate(out) = Cd(2+)(in) + 2 hydrogencarbonate(in)</text>
        <dbReference type="Rhea" id="RHEA:62256"/>
        <dbReference type="ChEBI" id="CHEBI:17544"/>
        <dbReference type="ChEBI" id="CHEBI:48775"/>
    </reaction>
    <physiologicalReaction direction="left-to-right" evidence="20">
        <dbReference type="Rhea" id="RHEA:62257"/>
    </physiologicalReaction>
</comment>
<keyword evidence="15 27" id="KW-1133">Transmembrane helix</keyword>
<keyword evidence="12" id="KW-0967">Endosome</keyword>
<evidence type="ECO:0000256" key="1">
    <source>
        <dbReference type="ARBA" id="ARBA00004107"/>
    </source>
</evidence>
<dbReference type="InterPro" id="IPR003689">
    <property type="entry name" value="ZIP"/>
</dbReference>
<proteinExistence type="inferred from homology"/>
<keyword evidence="14" id="KW-0864">Zinc transport</keyword>
<comment type="catalytic activity">
    <reaction evidence="24">
        <text>Zn(2+)(out) + 2 hydrogencarbonate(out) = Zn(2+)(in) + 2 hydrogencarbonate(in)</text>
        <dbReference type="Rhea" id="RHEA:62252"/>
        <dbReference type="ChEBI" id="CHEBI:17544"/>
        <dbReference type="ChEBI" id="CHEBI:29105"/>
    </reaction>
    <physiologicalReaction direction="left-to-right" evidence="24">
        <dbReference type="Rhea" id="RHEA:62253"/>
    </physiologicalReaction>
</comment>
<evidence type="ECO:0000256" key="5">
    <source>
        <dbReference type="ARBA" id="ARBA00004554"/>
    </source>
</evidence>
<evidence type="ECO:0000256" key="21">
    <source>
        <dbReference type="ARBA" id="ARBA00040176"/>
    </source>
</evidence>
<dbReference type="Ensembl" id="ENSCMMT00000013647.1">
    <property type="protein sequence ID" value="ENSCMMP00000012408.1"/>
    <property type="gene ID" value="ENSCMMG00000007867.1"/>
</dbReference>
<sequence>MWVPGRGLADRDPAWLRGSPRARPRPRARQPRPDPTIFGNNCGARLRQRLGPGFFWRTPSPRRRGWSCARGAGCRNPPGGSPRGRGAGEPPGAVSQPSARGCASPSTMSCPSTLRGCCLLALLCLLPAPRALAGGDAAAPPALSAASFLQDLLRRYGEGETLSLKQLKALLNRLDVGVGHANASQPPQQRANLSRCFSSSELFAIHNLSEGSAVGRSELQEFCPAVLQQLESGACAAENLENEENEQTEESRPSSAEVWGYGFLCVTVISLCSLVGASVVPFMKKTFYKRLLLYFIALAIGTLYSNALFQLIPEAFGFNPQEDYYVSKSAVVFGGFYLFFFTEKILKMLLKQKDQHHHGHSHYSPEALPSKKDQEEGVTEKLQNGDLDHMIPHMGSELDCKSPPGDEKVVVGSLSVQDLQASQSACYWLKEVGYSDIGTLAWMITLSDGLHNFIDGLAIGASFTVSVFQGISTSVAILCEEFPHELGDFVILLNAGMTIRQALFFNFISACCCYVGLAFGIVAGSHFSANWIFALAGGMFLYIALADMFPEMNEVSREDEQNGSTLIAFAIQNAGLLTGFTIMVLLTMYSGQIQIG</sequence>
<feature type="transmembrane region" description="Helical" evidence="27">
    <location>
        <begin position="258"/>
        <end position="280"/>
    </location>
</feature>
<dbReference type="GO" id="GO:0140410">
    <property type="term" value="F:monoatomic cation:bicarbonate symporter activity"/>
    <property type="evidence" value="ECO:0007669"/>
    <property type="project" value="TreeGrafter"/>
</dbReference>
<feature type="region of interest" description="Disordered" evidence="26">
    <location>
        <begin position="1"/>
        <end position="102"/>
    </location>
</feature>
<keyword evidence="16" id="KW-0406">Ion transport</keyword>
<dbReference type="GO" id="GO:0031902">
    <property type="term" value="C:late endosome membrane"/>
    <property type="evidence" value="ECO:0007669"/>
    <property type="project" value="UniProtKB-SubCell"/>
</dbReference>
<feature type="compositionally biased region" description="Basic residues" evidence="26">
    <location>
        <begin position="20"/>
        <end position="30"/>
    </location>
</feature>
<feature type="transmembrane region" description="Helical" evidence="27">
    <location>
        <begin position="503"/>
        <end position="522"/>
    </location>
</feature>
<evidence type="ECO:0000256" key="24">
    <source>
        <dbReference type="ARBA" id="ARBA00047497"/>
    </source>
</evidence>
<evidence type="ECO:0000313" key="29">
    <source>
        <dbReference type="Proteomes" id="UP000694556"/>
    </source>
</evidence>
<evidence type="ECO:0000256" key="7">
    <source>
        <dbReference type="ARBA" id="ARBA00011233"/>
    </source>
</evidence>
<evidence type="ECO:0000256" key="2">
    <source>
        <dbReference type="ARBA" id="ARBA00004155"/>
    </source>
</evidence>